<gene>
    <name evidence="2" type="ORF">UFOPK1493_04372</name>
</gene>
<proteinExistence type="predicted"/>
<dbReference type="EMBL" id="CAEZSR010000335">
    <property type="protein sequence ID" value="CAB4601819.1"/>
    <property type="molecule type" value="Genomic_DNA"/>
</dbReference>
<feature type="compositionally biased region" description="Low complexity" evidence="1">
    <location>
        <begin position="7"/>
        <end position="17"/>
    </location>
</feature>
<feature type="region of interest" description="Disordered" evidence="1">
    <location>
        <begin position="100"/>
        <end position="124"/>
    </location>
</feature>
<accession>A0A6J6GPM2</accession>
<evidence type="ECO:0000313" key="2">
    <source>
        <dbReference type="EMBL" id="CAB4601819.1"/>
    </source>
</evidence>
<evidence type="ECO:0000256" key="1">
    <source>
        <dbReference type="SAM" id="MobiDB-lite"/>
    </source>
</evidence>
<dbReference type="AlphaFoldDB" id="A0A6J6GPM2"/>
<sequence length="184" mass="18429">MNIQVIGGAVRPPAMGPMGAGGQRPDETKMLKPVADELGMNLSDLKSALAGGTTLDQLAKDKGVSHTDLVNSIKQGLEAAKPADAPSIGGLDSIAEMIASGGPGSAAQGSGPLSINPDRPRQGVNNADSQALSNVANALQMSTSDLLESLLNGSSLTDLAKGKGVSTDSVLDAVGRGMIVNTTL</sequence>
<name>A0A6J6GPM2_9ZZZZ</name>
<organism evidence="2">
    <name type="scientific">freshwater metagenome</name>
    <dbReference type="NCBI Taxonomy" id="449393"/>
    <lineage>
        <taxon>unclassified sequences</taxon>
        <taxon>metagenomes</taxon>
        <taxon>ecological metagenomes</taxon>
    </lineage>
</organism>
<protein>
    <submittedName>
        <fullName evidence="2">Unannotated protein</fullName>
    </submittedName>
</protein>
<reference evidence="2" key="1">
    <citation type="submission" date="2020-05" db="EMBL/GenBank/DDBJ databases">
        <authorList>
            <person name="Chiriac C."/>
            <person name="Salcher M."/>
            <person name="Ghai R."/>
            <person name="Kavagutti S V."/>
        </authorList>
    </citation>
    <scope>NUCLEOTIDE SEQUENCE</scope>
</reference>
<feature type="region of interest" description="Disordered" evidence="1">
    <location>
        <begin position="1"/>
        <end position="26"/>
    </location>
</feature>